<dbReference type="PANTHER" id="PTHR41391">
    <property type="entry name" value="RESTRICTION OF TELOMERE CAPPING PROTEIN 4"/>
    <property type="match status" value="1"/>
</dbReference>
<proteinExistence type="inferred from homology"/>
<sequence length="167" mass="19658">MLKELPLNDDLNLDLNLDLTPKSHNLCPYCDEILPDILPEKLKDQNISSYYWDIASSIYKEVEYNKAKAPMMFMKPGYYEFNGLYIIVNTLMDLFINFNNLTKEQTYPLNPMDFIYEVLVPKVILRLIREDRNNNITLEDAKKILTNSVEFGVYMHNDEIDIDNSLF</sequence>
<dbReference type="GO" id="GO:0005737">
    <property type="term" value="C:cytoplasm"/>
    <property type="evidence" value="ECO:0007669"/>
    <property type="project" value="UniProtKB-SubCell"/>
</dbReference>
<comment type="subcellular location">
    <subcellularLocation>
        <location evidence="3">Cytoplasm</location>
    </subcellularLocation>
    <subcellularLocation>
        <location evidence="2">Nucleus</location>
    </subcellularLocation>
</comment>
<accession>A0A8H3QED8</accession>
<evidence type="ECO:0000256" key="7">
    <source>
        <dbReference type="ARBA" id="ARBA00023242"/>
    </source>
</evidence>
<evidence type="ECO:0000259" key="8">
    <source>
        <dbReference type="SMART" id="SM01312"/>
    </source>
</evidence>
<evidence type="ECO:0000256" key="3">
    <source>
        <dbReference type="ARBA" id="ARBA00004496"/>
    </source>
</evidence>
<protein>
    <recommendedName>
        <fullName evidence="5">Restriction of telomere capping protein 4</fullName>
    </recommendedName>
</protein>
<gene>
    <name evidence="9" type="ORF">RCL2_000358400</name>
</gene>
<evidence type="ECO:0000256" key="4">
    <source>
        <dbReference type="ARBA" id="ARBA00009461"/>
    </source>
</evidence>
<feature type="domain" description="Restriction of telomere capping protein 4 C-terminal" evidence="8">
    <location>
        <begin position="33"/>
        <end position="158"/>
    </location>
</feature>
<dbReference type="InterPro" id="IPR028094">
    <property type="entry name" value="RTC4_C"/>
</dbReference>
<evidence type="ECO:0000256" key="6">
    <source>
        <dbReference type="ARBA" id="ARBA00022490"/>
    </source>
</evidence>
<dbReference type="GO" id="GO:0005634">
    <property type="term" value="C:nucleus"/>
    <property type="evidence" value="ECO:0007669"/>
    <property type="project" value="UniProtKB-SubCell"/>
</dbReference>
<dbReference type="Pfam" id="PF14474">
    <property type="entry name" value="RTC4"/>
    <property type="match status" value="1"/>
</dbReference>
<dbReference type="OrthoDB" id="128308at2759"/>
<dbReference type="SMART" id="SM01312">
    <property type="entry name" value="RTC4"/>
    <property type="match status" value="1"/>
</dbReference>
<dbReference type="EMBL" id="BLAL01000019">
    <property type="protein sequence ID" value="GES76176.1"/>
    <property type="molecule type" value="Genomic_DNA"/>
</dbReference>
<dbReference type="InterPro" id="IPR039024">
    <property type="entry name" value="RTC4"/>
</dbReference>
<evidence type="ECO:0000256" key="5">
    <source>
        <dbReference type="ARBA" id="ARBA00015162"/>
    </source>
</evidence>
<name>A0A8H3QED8_9GLOM</name>
<evidence type="ECO:0000313" key="9">
    <source>
        <dbReference type="EMBL" id="GES76176.1"/>
    </source>
</evidence>
<evidence type="ECO:0000256" key="2">
    <source>
        <dbReference type="ARBA" id="ARBA00004123"/>
    </source>
</evidence>
<evidence type="ECO:0000256" key="1">
    <source>
        <dbReference type="ARBA" id="ARBA00002738"/>
    </source>
</evidence>
<comment type="caution">
    <text evidence="9">The sequence shown here is derived from an EMBL/GenBank/DDBJ whole genome shotgun (WGS) entry which is preliminary data.</text>
</comment>
<reference evidence="9" key="1">
    <citation type="submission" date="2019-10" db="EMBL/GenBank/DDBJ databases">
        <title>Conservation and host-specific expression of non-tandemly repeated heterogenous ribosome RNA gene in arbuscular mycorrhizal fungi.</title>
        <authorList>
            <person name="Maeda T."/>
            <person name="Kobayashi Y."/>
            <person name="Nakagawa T."/>
            <person name="Ezawa T."/>
            <person name="Yamaguchi K."/>
            <person name="Bino T."/>
            <person name="Nishimoto Y."/>
            <person name="Shigenobu S."/>
            <person name="Kawaguchi M."/>
        </authorList>
    </citation>
    <scope>NUCLEOTIDE SEQUENCE</scope>
    <source>
        <strain evidence="9">HR1</strain>
    </source>
</reference>
<dbReference type="Proteomes" id="UP000615446">
    <property type="component" value="Unassembled WGS sequence"/>
</dbReference>
<dbReference type="AlphaFoldDB" id="A0A8H3QED8"/>
<keyword evidence="7" id="KW-0539">Nucleus</keyword>
<evidence type="ECO:0000313" key="10">
    <source>
        <dbReference type="Proteomes" id="UP000615446"/>
    </source>
</evidence>
<organism evidence="9 10">
    <name type="scientific">Rhizophagus clarus</name>
    <dbReference type="NCBI Taxonomy" id="94130"/>
    <lineage>
        <taxon>Eukaryota</taxon>
        <taxon>Fungi</taxon>
        <taxon>Fungi incertae sedis</taxon>
        <taxon>Mucoromycota</taxon>
        <taxon>Glomeromycotina</taxon>
        <taxon>Glomeromycetes</taxon>
        <taxon>Glomerales</taxon>
        <taxon>Glomeraceae</taxon>
        <taxon>Rhizophagus</taxon>
    </lineage>
</organism>
<comment type="function">
    <text evidence="1">May be involved in a process influencing telomere capping.</text>
</comment>
<dbReference type="PANTHER" id="PTHR41391:SF1">
    <property type="entry name" value="RESTRICTION OF TELOMERE CAPPING PROTEIN 4"/>
    <property type="match status" value="1"/>
</dbReference>
<comment type="similarity">
    <text evidence="4">Belongs to the RTC4 family.</text>
</comment>
<keyword evidence="6" id="KW-0963">Cytoplasm</keyword>